<feature type="compositionally biased region" description="Basic and acidic residues" evidence="11">
    <location>
        <begin position="3731"/>
        <end position="3743"/>
    </location>
</feature>
<feature type="compositionally biased region" description="Polar residues" evidence="11">
    <location>
        <begin position="3117"/>
        <end position="3130"/>
    </location>
</feature>
<dbReference type="InterPro" id="IPR010314">
    <property type="entry name" value="E3_Ub_ligase_DUF913"/>
</dbReference>
<feature type="compositionally biased region" description="Low complexity" evidence="11">
    <location>
        <begin position="1848"/>
        <end position="1885"/>
    </location>
</feature>
<feature type="region of interest" description="Disordered" evidence="11">
    <location>
        <begin position="2960"/>
        <end position="2988"/>
    </location>
</feature>
<feature type="compositionally biased region" description="Acidic residues" evidence="11">
    <location>
        <begin position="3138"/>
        <end position="3159"/>
    </location>
</feature>
<feature type="compositionally biased region" description="Low complexity" evidence="11">
    <location>
        <begin position="530"/>
        <end position="539"/>
    </location>
</feature>
<keyword evidence="5" id="KW-0597">Phosphoprotein</keyword>
<feature type="compositionally biased region" description="Polar residues" evidence="11">
    <location>
        <begin position="1519"/>
        <end position="1530"/>
    </location>
</feature>
<dbReference type="InterPro" id="IPR050409">
    <property type="entry name" value="E3_ubiq-protein_ligase"/>
</dbReference>
<feature type="compositionally biased region" description="Basic and acidic residues" evidence="11">
    <location>
        <begin position="2909"/>
        <end position="2921"/>
    </location>
</feature>
<dbReference type="Gene3D" id="3.30.720.50">
    <property type="match status" value="1"/>
</dbReference>
<dbReference type="FunFam" id="3.30.2160.10:FF:000007">
    <property type="entry name" value="E3 ubiquitin-protein ligase HUWE1 isoform X2"/>
    <property type="match status" value="1"/>
</dbReference>
<dbReference type="Gene3D" id="3.30.2410.10">
    <property type="entry name" value="Hect, E3 ligase catalytic domain"/>
    <property type="match status" value="1"/>
</dbReference>
<feature type="region of interest" description="Disordered" evidence="11">
    <location>
        <begin position="4048"/>
        <end position="4093"/>
    </location>
</feature>
<dbReference type="InterPro" id="IPR010309">
    <property type="entry name" value="E3_Ub_ligase_DUF908"/>
</dbReference>
<organism evidence="15 16">
    <name type="scientific">Polypedilum vanderplanki</name>
    <name type="common">Sleeping chironomid midge</name>
    <dbReference type="NCBI Taxonomy" id="319348"/>
    <lineage>
        <taxon>Eukaryota</taxon>
        <taxon>Metazoa</taxon>
        <taxon>Ecdysozoa</taxon>
        <taxon>Arthropoda</taxon>
        <taxon>Hexapoda</taxon>
        <taxon>Insecta</taxon>
        <taxon>Pterygota</taxon>
        <taxon>Neoptera</taxon>
        <taxon>Endopterygota</taxon>
        <taxon>Diptera</taxon>
        <taxon>Nematocera</taxon>
        <taxon>Chironomoidea</taxon>
        <taxon>Chironomidae</taxon>
        <taxon>Chironominae</taxon>
        <taxon>Polypedilum</taxon>
        <taxon>Polypedilum</taxon>
    </lineage>
</organism>
<feature type="compositionally biased region" description="Low complexity" evidence="11">
    <location>
        <begin position="2140"/>
        <end position="2150"/>
    </location>
</feature>
<feature type="compositionally biased region" description="Polar residues" evidence="11">
    <location>
        <begin position="3162"/>
        <end position="3200"/>
    </location>
</feature>
<dbReference type="FunFam" id="3.30.2410.10:FF:000004">
    <property type="entry name" value="E3 ubiquitin-protein ligase HUWE1, variant"/>
    <property type="match status" value="1"/>
</dbReference>
<feature type="compositionally biased region" description="Basic and acidic residues" evidence="11">
    <location>
        <begin position="3097"/>
        <end position="3108"/>
    </location>
</feature>
<feature type="compositionally biased region" description="Low complexity" evidence="11">
    <location>
        <begin position="4014"/>
        <end position="4023"/>
    </location>
</feature>
<comment type="caution">
    <text evidence="15">The sequence shown here is derived from an EMBL/GenBank/DDBJ whole genome shotgun (WGS) entry which is preliminary data.</text>
</comment>
<dbReference type="Proteomes" id="UP001107558">
    <property type="component" value="Chromosome 2"/>
</dbReference>
<feature type="region of interest" description="Disordered" evidence="11">
    <location>
        <begin position="2430"/>
        <end position="2468"/>
    </location>
</feature>
<dbReference type="CDD" id="cd00078">
    <property type="entry name" value="HECTc"/>
    <property type="match status" value="1"/>
</dbReference>
<dbReference type="GO" id="GO:0006511">
    <property type="term" value="P:ubiquitin-dependent protein catabolic process"/>
    <property type="evidence" value="ECO:0007669"/>
    <property type="project" value="TreeGrafter"/>
</dbReference>
<dbReference type="Pfam" id="PF02825">
    <property type="entry name" value="WWE"/>
    <property type="match status" value="1"/>
</dbReference>
<feature type="compositionally biased region" description="Low complexity" evidence="11">
    <location>
        <begin position="1535"/>
        <end position="1546"/>
    </location>
</feature>
<feature type="compositionally biased region" description="Basic and acidic residues" evidence="11">
    <location>
        <begin position="2741"/>
        <end position="2751"/>
    </location>
</feature>
<dbReference type="InterPro" id="IPR035983">
    <property type="entry name" value="Hect_E3_ubiquitin_ligase"/>
</dbReference>
<protein>
    <recommendedName>
        <fullName evidence="4">HECT-type E3 ubiquitin transferase</fullName>
        <ecNumber evidence="4">2.3.2.26</ecNumber>
    </recommendedName>
</protein>
<dbReference type="SUPFAM" id="SSF117839">
    <property type="entry name" value="WWE domain"/>
    <property type="match status" value="1"/>
</dbReference>
<feature type="region of interest" description="Disordered" evidence="11">
    <location>
        <begin position="2118"/>
        <end position="2164"/>
    </location>
</feature>
<feature type="compositionally biased region" description="Basic and acidic residues" evidence="11">
    <location>
        <begin position="2640"/>
        <end position="2652"/>
    </location>
</feature>
<evidence type="ECO:0000256" key="3">
    <source>
        <dbReference type="ARBA" id="ARBA00004906"/>
    </source>
</evidence>
<keyword evidence="8" id="KW-0539">Nucleus</keyword>
<dbReference type="EMBL" id="JADBJN010000002">
    <property type="protein sequence ID" value="KAG5676335.1"/>
    <property type="molecule type" value="Genomic_DNA"/>
</dbReference>
<feature type="compositionally biased region" description="Acidic residues" evidence="11">
    <location>
        <begin position="2505"/>
        <end position="2522"/>
    </location>
</feature>
<comment type="similarity">
    <text evidence="9">Belongs to the UPL family. TOM1/PTR1 subfamily.</text>
</comment>
<feature type="active site" description="Glycyl thioester intermediate" evidence="10">
    <location>
        <position position="4486"/>
    </location>
</feature>
<evidence type="ECO:0000256" key="4">
    <source>
        <dbReference type="ARBA" id="ARBA00012485"/>
    </source>
</evidence>
<feature type="compositionally biased region" description="Low complexity" evidence="11">
    <location>
        <begin position="3046"/>
        <end position="3059"/>
    </location>
</feature>
<dbReference type="Gene3D" id="1.10.8.10">
    <property type="entry name" value="DNA helicase RuvA subunit, C-terminal domain"/>
    <property type="match status" value="1"/>
</dbReference>
<feature type="compositionally biased region" description="Basic and acidic residues" evidence="11">
    <location>
        <begin position="2523"/>
        <end position="2543"/>
    </location>
</feature>
<dbReference type="GO" id="GO:0009966">
    <property type="term" value="P:regulation of signal transduction"/>
    <property type="evidence" value="ECO:0007669"/>
    <property type="project" value="UniProtKB-ARBA"/>
</dbReference>
<name>A0A9J6C2T1_POLVA</name>
<dbReference type="Pfam" id="PF06012">
    <property type="entry name" value="DUF908"/>
    <property type="match status" value="1"/>
</dbReference>
<keyword evidence="6" id="KW-0808">Transferase</keyword>
<feature type="compositionally biased region" description="Acidic residues" evidence="11">
    <location>
        <begin position="2556"/>
        <end position="2591"/>
    </location>
</feature>
<keyword evidence="16" id="KW-1185">Reference proteome</keyword>
<feature type="region of interest" description="Disordered" evidence="11">
    <location>
        <begin position="1519"/>
        <end position="1549"/>
    </location>
</feature>
<feature type="compositionally biased region" description="Polar residues" evidence="11">
    <location>
        <begin position="3715"/>
        <end position="3730"/>
    </location>
</feature>
<feature type="region of interest" description="Disordered" evidence="11">
    <location>
        <begin position="530"/>
        <end position="550"/>
    </location>
</feature>
<dbReference type="OrthoDB" id="8068875at2759"/>
<evidence type="ECO:0000256" key="5">
    <source>
        <dbReference type="ARBA" id="ARBA00022553"/>
    </source>
</evidence>
<comment type="pathway">
    <text evidence="3">Protein modification; protein ubiquitination.</text>
</comment>
<feature type="compositionally biased region" description="Polar residues" evidence="11">
    <location>
        <begin position="2430"/>
        <end position="2452"/>
    </location>
</feature>
<feature type="compositionally biased region" description="Polar residues" evidence="11">
    <location>
        <begin position="4083"/>
        <end position="4093"/>
    </location>
</feature>
<evidence type="ECO:0000256" key="1">
    <source>
        <dbReference type="ARBA" id="ARBA00000885"/>
    </source>
</evidence>
<evidence type="ECO:0000256" key="11">
    <source>
        <dbReference type="SAM" id="MobiDB-lite"/>
    </source>
</evidence>
<feature type="compositionally biased region" description="Low complexity" evidence="11">
    <location>
        <begin position="779"/>
        <end position="788"/>
    </location>
</feature>
<feature type="region of interest" description="Disordered" evidence="11">
    <location>
        <begin position="2897"/>
        <end position="2924"/>
    </location>
</feature>
<dbReference type="SUPFAM" id="SSF46934">
    <property type="entry name" value="UBA-like"/>
    <property type="match status" value="1"/>
</dbReference>
<dbReference type="EC" id="2.3.2.26" evidence="4"/>
<feature type="region of interest" description="Disordered" evidence="11">
    <location>
        <begin position="2505"/>
        <end position="2604"/>
    </location>
</feature>
<evidence type="ECO:0000256" key="2">
    <source>
        <dbReference type="ARBA" id="ARBA00004123"/>
    </source>
</evidence>
<dbReference type="InterPro" id="IPR004170">
    <property type="entry name" value="WWE_dom"/>
</dbReference>
<dbReference type="PROSITE" id="PS50237">
    <property type="entry name" value="HECT"/>
    <property type="match status" value="1"/>
</dbReference>
<feature type="compositionally biased region" description="Polar residues" evidence="11">
    <location>
        <begin position="2675"/>
        <end position="2718"/>
    </location>
</feature>
<evidence type="ECO:0000313" key="16">
    <source>
        <dbReference type="Proteomes" id="UP001107558"/>
    </source>
</evidence>
<dbReference type="FunFam" id="3.90.1750.10:FF:000003">
    <property type="entry name" value="E3 ubiquitin-protein ligase UPL1"/>
    <property type="match status" value="1"/>
</dbReference>
<dbReference type="Pfam" id="PF14377">
    <property type="entry name" value="UBM"/>
    <property type="match status" value="3"/>
</dbReference>
<dbReference type="SUPFAM" id="SSF56204">
    <property type="entry name" value="Hect, E3 ligase catalytic domain"/>
    <property type="match status" value="1"/>
</dbReference>
<dbReference type="GO" id="GO:0061630">
    <property type="term" value="F:ubiquitin protein ligase activity"/>
    <property type="evidence" value="ECO:0007669"/>
    <property type="project" value="UniProtKB-EC"/>
</dbReference>
<dbReference type="CDD" id="cd14288">
    <property type="entry name" value="UBA_HUWE1"/>
    <property type="match status" value="1"/>
</dbReference>
<feature type="compositionally biased region" description="Polar residues" evidence="11">
    <location>
        <begin position="2654"/>
        <end position="2663"/>
    </location>
</feature>
<dbReference type="PROSITE" id="PS50918">
    <property type="entry name" value="WWE"/>
    <property type="match status" value="1"/>
</dbReference>
<feature type="compositionally biased region" description="Low complexity" evidence="11">
    <location>
        <begin position="2664"/>
        <end position="2674"/>
    </location>
</feature>
<feature type="compositionally biased region" description="Low complexity" evidence="11">
    <location>
        <begin position="3692"/>
        <end position="3714"/>
    </location>
</feature>
<comment type="catalytic activity">
    <reaction evidence="1">
        <text>S-ubiquitinyl-[E2 ubiquitin-conjugating enzyme]-L-cysteine + [acceptor protein]-L-lysine = [E2 ubiquitin-conjugating enzyme]-L-cysteine + N(6)-ubiquitinyl-[acceptor protein]-L-lysine.</text>
        <dbReference type="EC" id="2.3.2.26"/>
    </reaction>
</comment>
<feature type="compositionally biased region" description="Basic and acidic residues" evidence="11">
    <location>
        <begin position="2119"/>
        <end position="2134"/>
    </location>
</feature>
<feature type="domain" description="HECT" evidence="13">
    <location>
        <begin position="4183"/>
        <end position="4519"/>
    </location>
</feature>
<evidence type="ECO:0000256" key="8">
    <source>
        <dbReference type="ARBA" id="ARBA00023242"/>
    </source>
</evidence>
<feature type="region of interest" description="Disordered" evidence="11">
    <location>
        <begin position="1394"/>
        <end position="1414"/>
    </location>
</feature>
<evidence type="ECO:0000259" key="12">
    <source>
        <dbReference type="PROSITE" id="PS50030"/>
    </source>
</evidence>
<evidence type="ECO:0000256" key="10">
    <source>
        <dbReference type="PROSITE-ProRule" id="PRU00104"/>
    </source>
</evidence>
<feature type="region of interest" description="Disordered" evidence="11">
    <location>
        <begin position="4014"/>
        <end position="4034"/>
    </location>
</feature>
<keyword evidence="7 10" id="KW-0833">Ubl conjugation pathway</keyword>
<evidence type="ECO:0000259" key="13">
    <source>
        <dbReference type="PROSITE" id="PS50237"/>
    </source>
</evidence>
<feature type="compositionally biased region" description="Acidic residues" evidence="11">
    <location>
        <begin position="789"/>
        <end position="799"/>
    </location>
</feature>
<dbReference type="Gene3D" id="3.30.2160.10">
    <property type="entry name" value="Hect, E3 ligase catalytic domain"/>
    <property type="match status" value="1"/>
</dbReference>
<evidence type="ECO:0000256" key="6">
    <source>
        <dbReference type="ARBA" id="ARBA00022679"/>
    </source>
</evidence>
<feature type="region of interest" description="Disordered" evidence="11">
    <location>
        <begin position="3094"/>
        <end position="3204"/>
    </location>
</feature>
<dbReference type="GO" id="GO:0005737">
    <property type="term" value="C:cytoplasm"/>
    <property type="evidence" value="ECO:0007669"/>
    <property type="project" value="TreeGrafter"/>
</dbReference>
<dbReference type="PANTHER" id="PTHR11254:SF67">
    <property type="entry name" value="E3 UBIQUITIN-PROTEIN LIGASE HUWE1"/>
    <property type="match status" value="1"/>
</dbReference>
<feature type="compositionally biased region" description="Low complexity" evidence="11">
    <location>
        <begin position="2963"/>
        <end position="2986"/>
    </location>
</feature>
<evidence type="ECO:0000313" key="15">
    <source>
        <dbReference type="EMBL" id="KAG5676335.1"/>
    </source>
</evidence>
<feature type="region of interest" description="Disordered" evidence="11">
    <location>
        <begin position="3687"/>
        <end position="3743"/>
    </location>
</feature>
<feature type="compositionally biased region" description="Low complexity" evidence="11">
    <location>
        <begin position="812"/>
        <end position="824"/>
    </location>
</feature>
<gene>
    <name evidence="15" type="ORF">PVAND_006178</name>
</gene>
<dbReference type="InterPro" id="IPR015940">
    <property type="entry name" value="UBA"/>
</dbReference>
<dbReference type="PANTHER" id="PTHR11254">
    <property type="entry name" value="HECT DOMAIN UBIQUITIN-PROTEIN LIGASE"/>
    <property type="match status" value="1"/>
</dbReference>
<feature type="region of interest" description="Disordered" evidence="11">
    <location>
        <begin position="3823"/>
        <end position="3844"/>
    </location>
</feature>
<dbReference type="Pfam" id="PF06025">
    <property type="entry name" value="DUF913"/>
    <property type="match status" value="1"/>
</dbReference>
<dbReference type="InterPro" id="IPR000569">
    <property type="entry name" value="HECT_dom"/>
</dbReference>
<dbReference type="InterPro" id="IPR041918">
    <property type="entry name" value="UBA_HUWE1"/>
</dbReference>
<feature type="compositionally biased region" description="Low complexity" evidence="11">
    <location>
        <begin position="2545"/>
        <end position="2555"/>
    </location>
</feature>
<feature type="region of interest" description="Disordered" evidence="11">
    <location>
        <begin position="3041"/>
        <end position="3067"/>
    </location>
</feature>
<proteinExistence type="inferred from homology"/>
<feature type="region of interest" description="Disordered" evidence="11">
    <location>
        <begin position="2362"/>
        <end position="2414"/>
    </location>
</feature>
<feature type="compositionally biased region" description="Low complexity" evidence="11">
    <location>
        <begin position="4068"/>
        <end position="4082"/>
    </location>
</feature>
<dbReference type="Gene3D" id="3.90.1750.10">
    <property type="entry name" value="Hect, E3 ligase catalytic domains"/>
    <property type="match status" value="1"/>
</dbReference>
<dbReference type="SMART" id="SM00119">
    <property type="entry name" value="HECTc"/>
    <property type="match status" value="1"/>
</dbReference>
<feature type="domain" description="WWE" evidence="14">
    <location>
        <begin position="1737"/>
        <end position="1815"/>
    </location>
</feature>
<feature type="region of interest" description="Disordered" evidence="11">
    <location>
        <begin position="1825"/>
        <end position="1885"/>
    </location>
</feature>
<sequence>MKVDTSRLKKGTSEVPPECQNLIDKLKLCDRNELIEELAKIETWTFGKCELFHWIEILDIFDEILEEATHYEEHPIYITCDTPQFEKGRKLLLLVLNFTTLLIEHSFSRHLYNSVEHLTQLLLSTDLEIILGVLNLLYMFSKRSNFISRLSSHKKNTLLNRLRHIAEPYGGKECGFGLADCCRPDQKMPKAIYHFYYEYYTKTGALQVIDHQNISKHDPKSITVKLWKDLDQHLDDDQKYHLFARARLATGFWNYDNRILFVQARLQALSILVYSDALMGYTPTLIYPGFLEELVELLELQQPNLVEIRAAALRTLTAIIHLERNSQYQRKSESRLNTIIEVTGASSYHGFLPTLVRNCIVNLTGSSKSTPTTPSYSSDQQQSNDENNLFPLQLATALFSFLYHLASYEPGAESLVSCGMMESLLRVINWSGSELEHITFVTRAVRVIDLITNLDMQSFQTNYGLNTFIKRLNMEVNLCRKEQSYEIKPNLDNPAEHDKNITHIDEAMDTGSQYGDDDVCMTASTSNIMSTSMQSSSNNDVAGGSSTSPKLNDSIVSNRTCLPQRAALLKSMLNFLKKAIQDIAFSDSIRHIMEGTLPESLKHIISNSEYYGPSLFLLATDVVTVYVFQEPSLLSSLQDNGLTDVVLQALLKKDVPATREVLGSLPNVFSALCLNTRGMESFMKYNPFDKLFHVFISPVYLCAMRRRRSSDPIGDTASNIGNAMDELMRNQPSLKTPAIKAIIKLLEEIVQLGTDPKYVCWRAQNKNDVSPQMPNSRQNNNNHNNGGSSDEDDDDEEEVSTSSHNQTQGQPASSGTAESGSNSSQDQTQEQQPGTSHSFSQASSPTERIPIALIDYTLNTMKFLEAILSNNSTDDHCREFVNLGGLKPLLSILSLPNLPVTSFNSPITATAQAVASVCKSILNLTHESQVLQVALEQLSVVVENLQSLMNTQKHTSSSVLLKELANCQDINHAFTNAHYTPLLHAMSAVHGYVLMLVHVCRSGQSDIRTLSLIKWGQDNETGIRLLKKLVMLYTGLVWESTLLLALCTDDIVPPGSEFSKDEMDKLGASDVKNVIEVNWDEIVTNLSVMENLTPIPGSGPSNMDVDGTNTTGALRKVKAQEPMRIITQGQLKYIKSLLGASSRLGRALAELFGLLVRLCVGSPLRQRRGQNFLPTPSITSPTSRDIARILSFILVDGLSFQKLPSSPVPKLKLTFLICSIGFTSPMLFDEKRFAYHLMLQKFIEEGGLEAFFEMFRWTLTAGYTIPIHRAIEHPNLPDGTGEALDAWLMLLEKMTNLKYIIESPHQITSKNRNGKSDFDTKHYLTYIHRNAFFAIQHIWGFKPLKSYGPRMTESMLSILKHIIKGEKVLQSKYYKNGQGVLILLDNKPKSILPGADSGAAGPSSTSSVAAASGSDVNQDHLRQLVDMGFSRENSIYALRRYLSLEGATEYLLTNPRNRASILFDAISDDERSGGANNAQNNPPVVNMDIDVGEEDEHVIRAILNSLGGELRSSTPIAPTPNLEFTSSSLEITPGASKSTSESAKAGEAAKSKQKEIMKKYLLEQPLPKKTLDEFTANLLSTCLNILDQLPETVYKICDLLITVTKRNGPIWRDEMLDKLCKEIYECIQYLIKIFVHDDERGTKNYKEKSEKLVSGEMANKTAVRIHLFTLFFQGQYQDMKVPCANALKTYSIIPRLIKVLTEYQMIVTMMSKTLPATPKWLAPLALLLDLYDKVALSTQQKQKMHKICTRQWQWYDITSLKWLNYSPQQNKQINDAYNAGESEFQLMVSRHRYTINFKCMSQINDESSNHRPIIMALRSIEEMNNKPEVFDEKAEEKAEEQTEKSETEQSTSQAQQQQETTAQVESTTTSTETPPISITPTVSYTSVPTETETVNLMDIDTPAKDYIKMLDEIELEPLSSYAPEEIVSSCVQLMAHQQLDRDTLHAIMRVLVRLTKDYNMAEVFARFGGVDVLLNMKQNSGFIGFTTLATLLIRHVIEEPKTLSLAIQNVLVNRTLVTIPPGHRELLFLIRQLNSAVYRDPELFKEAALKILRVDFDSMKRSQLPDEKRFIMKSIPLPTNIKYNMEHTTAMSAVSKLLKALIEPDELNANSNMVWMQSDKSKENNSNNSKKEKFTITNEQQQSSQQGTSSNEDQKDKQAGGMNDKPLLNKSAILKILAESVKSYQTVALHITEHVYRAGSSSLITEDTTALSYILDKMFHLSEVNTDRECPATAQSLISAIASSDVTQAQETVVHEVKLALQRALSEPESNEKHLHIEGLAQLIPAMIDNSSSGNSNDSSQVFKTTNQSQVRHNIFYIMLEKGIITDIARAVQYLELGGPNTTATLNHLLKPMEMLVRLTNEPMPSIPSMKYKKMPPTRRSQTAQSETEGGTNTTANQQESNQATEQQNNQTNSEALSNNVNATMTTASGVTSNNQLNNQTATNSDSTNAQDEQMLADDSEQNTDRDMSSAAIDSLVGENELGEVHLNEILDTLISEELRGINEYADDANQDEDDNNEEEGNEGERRRMLRDNVELMNVHEESSSDSGDSESNASDNEEREIDEVEEIENDDDEEEEAEERSELDEDEETQPFEMYDHHSMYGRRLSPSIPEIERDHEDILMIQYSNNAQNNANANNNAENRENRTVRDRDSQIGGNISISVTNNENNANNANEQPQNFLFNSNFPILYNENSEQGGNDNSNSAQGGQAGNQNDTSSAPINTNAPPPNNHPLLSGRPDGTSTDRVDDRLHVNDGIPTARRSNRTRRYQFINISSRNQPVILQRMLELRQSRQAGQNGGGTDPLLFRDGTRVVVMDNGFSIFSNSDELDFEMVDQSGYWFGRTLANHLNNHPSALSWWQEENKISGPDSNSDLCMIICDEILPEIDAARTAELSKIRGKRKKKLFEEEEAKQRNQEGKKTNEEETAEIHVQPEVALSSVLTNIVPVPVEPIRLAEPIPNEYPESEQSQQQQQQSASSSSQTAPTTASNNLDISFMEVNDGEQTNRSQSDFTPITVSTQIVQPPQHITTDNQLNLDLDVEMTSDNDESSASANNSRSFSPNYSPNSNQIETGEMNMLNRETTPSATLEQNQVNNMNIQDNRDNGNDHPMADADVDSENGETVNEMNSMTIEASQVPLPTDDSDVDDTETSDDSDDDDEDAEAINKSSQDAPNDQGTSTAGNETSENVQASGEENAVGGSNQPEMDPSIRAILGDLVVPEGVDPTFLAALPPEMRDEVIQEHLRQQRIRNRTQAAVTVQEAQAVADVNPEFLAALPLNIQEEVLAQQRMEQQRQAAAAANPNDPVNAAEFFQNLQPSLRQAILTDMEDSQISALPPDLAAEAQTLRRDWETRNRQMQERILTTNFSNVLRRTTSHHPRVFVPRQHLLGFGSGGGHQVSLARTLPLSQSSITANMERQGAPLLDQESLASILVILFIDDPNIGTLRLYRVIRNLCFHAPTRKWIFKSLLSIIMRCNEESMEHYLELPASTGATSKNKTNIRSDDEKVKWLKLRLDSALGGRANVFLKKYGKGGSTPLTIHPKASPTVCRHTLELLIFLAKSFPVHFLPSKKNGQLSTAAGSLNTNETSDEQMPSTSAQAMQRDRSTDFWDILLRLDNEIDERTKKGANLKAACKQIKEFHEQDIKTFIDSPFGQLIMMLSYDIIRKNTMLTDKLLRLLSLISIVLTDDKYRNNNLSKPPQQQQIMQSSSSNASQPSTSTIVATSSDNKVTNDLSKNNDSEARERLPESERHLALTVDVLTSKACSEDGLEDATALLINLSQCSSLTKYMIIKLLVKGVIELSHMVQKHINNLMVELRELNEAIKNEKLKPETNNDDSDELSKPSSSKGILKDRFTKDAVIITAPSKVKTSNDLQLPSMAPLLSKTSNQSFFLRILKVITQIRDTVRQDTKIQDSDIEQQLTKLETVPLSELLDLDSLWNTLSECLKELEETQDHHAVLVLQPAVEAFFIVHSAPQVKHSSNNTRTISPRSLVNAVNQNAEAQQDNNATIENANNNQANEAQENNEQQQPPPPPQNQQQVHLNIPVDENAAAAANQGDEAGTSQHERLSPMDTTQSSEGSTSGQTTSNLQHQHSQQNLSADQKKFLQFAETHRVVLNQILRQSSVHLADGPFAVLVDHTRVLDFDVKRRYFRIELERLDDGVRREELAVHVHRVNVFEDSFRELYRRNPEEWKNRFYIVFEDEEGQDAGGLLREWYMIISREIFNPMYALFTVSPGDRVTYMINPSSHCNPNHLCYFKFVGRVIAKAIYDNKLLECYFTRAFYKHILGIQVKYTDMESEDYAFYQGLVYLMENHVDSLGYELTFSLEVQEFGVTEVRELKKDGCNIPVTEENKLEYIQLVCQMKMSGSIKQQLNAFLEGFYDIIPKRLISIFNEQELELLISGLPNIDIEDLRANTEYHKYLATSIQIQWFWRALRSFDQAERAKFLQFVTGTSKVPLQGFGALEGMNGIQKFQIHRDDRSTDRLPSAHTCFNQLDLPVYKSYDKLRTNLLKAIHECSEGFGFA</sequence>
<feature type="compositionally biased region" description="Low complexity" evidence="11">
    <location>
        <begin position="2396"/>
        <end position="2414"/>
    </location>
</feature>
<dbReference type="InterPro" id="IPR037197">
    <property type="entry name" value="WWE_dom_sf"/>
</dbReference>
<feature type="compositionally biased region" description="Basic and acidic residues" evidence="11">
    <location>
        <begin position="1825"/>
        <end position="1847"/>
    </location>
</feature>
<dbReference type="InterPro" id="IPR025527">
    <property type="entry name" value="HUWE1/Rev1_UBM"/>
</dbReference>
<dbReference type="PROSITE" id="PS50030">
    <property type="entry name" value="UBA"/>
    <property type="match status" value="1"/>
</dbReference>
<feature type="compositionally biased region" description="Polar residues" evidence="11">
    <location>
        <begin position="825"/>
        <end position="844"/>
    </location>
</feature>
<feature type="compositionally biased region" description="Low complexity" evidence="11">
    <location>
        <begin position="2628"/>
        <end position="2639"/>
    </location>
</feature>
<dbReference type="InterPro" id="IPR009060">
    <property type="entry name" value="UBA-like_sf"/>
</dbReference>
<feature type="compositionally biased region" description="Polar residues" evidence="11">
    <location>
        <begin position="767"/>
        <end position="778"/>
    </location>
</feature>
<dbReference type="Pfam" id="PF00632">
    <property type="entry name" value="HECT"/>
    <property type="match status" value="1"/>
</dbReference>
<evidence type="ECO:0000256" key="7">
    <source>
        <dbReference type="ARBA" id="ARBA00022786"/>
    </source>
</evidence>
<dbReference type="Gene3D" id="6.10.250.1630">
    <property type="match status" value="1"/>
</dbReference>
<accession>A0A9J6C2T1</accession>
<feature type="region of interest" description="Disordered" evidence="11">
    <location>
        <begin position="2628"/>
        <end position="2762"/>
    </location>
</feature>
<evidence type="ECO:0000259" key="14">
    <source>
        <dbReference type="PROSITE" id="PS50918"/>
    </source>
</evidence>
<comment type="subcellular location">
    <subcellularLocation>
        <location evidence="2">Nucleus</location>
    </subcellularLocation>
</comment>
<feature type="region of interest" description="Disordered" evidence="11">
    <location>
        <begin position="767"/>
        <end position="844"/>
    </location>
</feature>
<evidence type="ECO:0000256" key="9">
    <source>
        <dbReference type="ARBA" id="ARBA00034494"/>
    </source>
</evidence>
<feature type="compositionally biased region" description="Polar residues" evidence="11">
    <location>
        <begin position="2379"/>
        <end position="2395"/>
    </location>
</feature>
<feature type="domain" description="UBA" evidence="12">
    <location>
        <begin position="1415"/>
        <end position="1454"/>
    </location>
</feature>
<dbReference type="GO" id="GO:0000209">
    <property type="term" value="P:protein polyubiquitination"/>
    <property type="evidence" value="ECO:0007669"/>
    <property type="project" value="TreeGrafter"/>
</dbReference>
<reference evidence="15" key="1">
    <citation type="submission" date="2021-03" db="EMBL/GenBank/DDBJ databases">
        <title>Chromosome level genome of the anhydrobiotic midge Polypedilum vanderplanki.</title>
        <authorList>
            <person name="Yoshida Y."/>
            <person name="Kikawada T."/>
            <person name="Gusev O."/>
        </authorList>
    </citation>
    <scope>NUCLEOTIDE SEQUENCE</scope>
    <source>
        <strain evidence="15">NIAS01</strain>
        <tissue evidence="15">Whole body or cell culture</tissue>
    </source>
</reference>
<dbReference type="GO" id="GO:0005634">
    <property type="term" value="C:nucleus"/>
    <property type="evidence" value="ECO:0007669"/>
    <property type="project" value="UniProtKB-SubCell"/>
</dbReference>